<dbReference type="InterPro" id="IPR000152">
    <property type="entry name" value="EGF-type_Asp/Asn_hydroxyl_site"/>
</dbReference>
<comment type="caution">
    <text evidence="32">The sequence shown here is derived from an EMBL/GenBank/DDBJ whole genome shotgun (WGS) entry which is preliminary data.</text>
</comment>
<dbReference type="FunFam" id="3.10.100.10:FF:000003">
    <property type="entry name" value="Versican core protein"/>
    <property type="match status" value="1"/>
</dbReference>
<evidence type="ECO:0000256" key="18">
    <source>
        <dbReference type="ARBA" id="ARBA00044099"/>
    </source>
</evidence>
<dbReference type="Pfam" id="PF00193">
    <property type="entry name" value="Xlink"/>
    <property type="match status" value="2"/>
</dbReference>
<dbReference type="Gene3D" id="2.10.25.10">
    <property type="entry name" value="Laminin"/>
    <property type="match status" value="2"/>
</dbReference>
<evidence type="ECO:0000259" key="31">
    <source>
        <dbReference type="PROSITE" id="PS50963"/>
    </source>
</evidence>
<evidence type="ECO:0000256" key="10">
    <source>
        <dbReference type="ARBA" id="ARBA00022837"/>
    </source>
</evidence>
<comment type="caution">
    <text evidence="22">Lacks conserved residue(s) required for the propagation of feature annotation.</text>
</comment>
<evidence type="ECO:0000256" key="22">
    <source>
        <dbReference type="PROSITE-ProRule" id="PRU00076"/>
    </source>
</evidence>
<evidence type="ECO:0000259" key="28">
    <source>
        <dbReference type="PROSITE" id="PS50041"/>
    </source>
</evidence>
<feature type="chain" id="PRO_5042009829" description="Versican core protein" evidence="26">
    <location>
        <begin position="23"/>
        <end position="1314"/>
    </location>
</feature>
<dbReference type="GO" id="GO:0010001">
    <property type="term" value="P:glial cell differentiation"/>
    <property type="evidence" value="ECO:0007669"/>
    <property type="project" value="TreeGrafter"/>
</dbReference>
<dbReference type="Pfam" id="PF12661">
    <property type="entry name" value="hEGF"/>
    <property type="match status" value="1"/>
</dbReference>
<evidence type="ECO:0000256" key="15">
    <source>
        <dbReference type="ARBA" id="ARBA00023290"/>
    </source>
</evidence>
<dbReference type="PROSITE" id="PS00615">
    <property type="entry name" value="C_TYPE_LECTIN_1"/>
    <property type="match status" value="1"/>
</dbReference>
<feature type="disulfide bond" evidence="22">
    <location>
        <begin position="1067"/>
        <end position="1076"/>
    </location>
</feature>
<evidence type="ECO:0000256" key="24">
    <source>
        <dbReference type="PROSITE-ProRule" id="PRU00323"/>
    </source>
</evidence>
<dbReference type="GO" id="GO:0072534">
    <property type="term" value="C:perineuronal net"/>
    <property type="evidence" value="ECO:0007669"/>
    <property type="project" value="TreeGrafter"/>
</dbReference>
<dbReference type="FunFam" id="3.10.100.10:FF:000002">
    <property type="entry name" value="Hyaluronan proteoglycan link protein 1"/>
    <property type="match status" value="1"/>
</dbReference>
<dbReference type="SUPFAM" id="SSF57196">
    <property type="entry name" value="EGF/Laminin"/>
    <property type="match status" value="1"/>
</dbReference>
<dbReference type="InterPro" id="IPR007110">
    <property type="entry name" value="Ig-like_dom"/>
</dbReference>
<evidence type="ECO:0000256" key="8">
    <source>
        <dbReference type="ARBA" id="ARBA00022734"/>
    </source>
</evidence>
<dbReference type="Pfam" id="PF00059">
    <property type="entry name" value="Lectin_C"/>
    <property type="match status" value="1"/>
</dbReference>
<dbReference type="InterPro" id="IPR000538">
    <property type="entry name" value="Link_dom"/>
</dbReference>
<evidence type="ECO:0000256" key="19">
    <source>
        <dbReference type="ARBA" id="ARBA00044230"/>
    </source>
</evidence>
<feature type="domain" description="C-type lectin" evidence="28">
    <location>
        <begin position="1090"/>
        <end position="1204"/>
    </location>
</feature>
<dbReference type="CDD" id="cd03520">
    <property type="entry name" value="Link_domain_CSPGs_modules_2_4"/>
    <property type="match status" value="1"/>
</dbReference>
<dbReference type="SMART" id="SM00179">
    <property type="entry name" value="EGF_CA"/>
    <property type="match status" value="2"/>
</dbReference>
<keyword evidence="16" id="KW-0393">Immunoglobulin domain</keyword>
<feature type="domain" description="Link" evidence="31">
    <location>
        <begin position="267"/>
        <end position="364"/>
    </location>
</feature>
<dbReference type="InterPro" id="IPR001304">
    <property type="entry name" value="C-type_lectin-like"/>
</dbReference>
<evidence type="ECO:0000256" key="2">
    <source>
        <dbReference type="ARBA" id="ARBA00004593"/>
    </source>
</evidence>
<accession>A0AAD9E3E3</accession>
<feature type="disulfide bond" evidence="24">
    <location>
        <begin position="213"/>
        <end position="234"/>
    </location>
</feature>
<dbReference type="SMART" id="SM00409">
    <property type="entry name" value="IG"/>
    <property type="match status" value="1"/>
</dbReference>
<evidence type="ECO:0000259" key="29">
    <source>
        <dbReference type="PROSITE" id="PS50835"/>
    </source>
</evidence>
<evidence type="ECO:0000256" key="9">
    <source>
        <dbReference type="ARBA" id="ARBA00022737"/>
    </source>
</evidence>
<feature type="compositionally biased region" description="Basic and acidic residues" evidence="25">
    <location>
        <begin position="691"/>
        <end position="708"/>
    </location>
</feature>
<feature type="domain" description="EGF-like" evidence="27">
    <location>
        <begin position="1003"/>
        <end position="1039"/>
    </location>
</feature>
<evidence type="ECO:0000256" key="12">
    <source>
        <dbReference type="ARBA" id="ARBA00023157"/>
    </source>
</evidence>
<dbReference type="GO" id="GO:0007155">
    <property type="term" value="P:cell adhesion"/>
    <property type="evidence" value="ECO:0007669"/>
    <property type="project" value="InterPro"/>
</dbReference>
<feature type="compositionally biased region" description="Polar residues" evidence="25">
    <location>
        <begin position="745"/>
        <end position="761"/>
    </location>
</feature>
<keyword evidence="7 26" id="KW-0732">Signal</keyword>
<dbReference type="Pfam" id="PF00084">
    <property type="entry name" value="Sushi"/>
    <property type="match status" value="1"/>
</dbReference>
<keyword evidence="11" id="KW-0654">Proteoglycan</keyword>
<feature type="domain" description="Link" evidence="31">
    <location>
        <begin position="167"/>
        <end position="262"/>
    </location>
</feature>
<dbReference type="CDD" id="cd00033">
    <property type="entry name" value="CCP"/>
    <property type="match status" value="1"/>
</dbReference>
<evidence type="ECO:0000256" key="1">
    <source>
        <dbReference type="ARBA" id="ARBA00004504"/>
    </source>
</evidence>
<feature type="compositionally biased region" description="Basic and acidic residues" evidence="25">
    <location>
        <begin position="1290"/>
        <end position="1308"/>
    </location>
</feature>
<feature type="disulfide bond" evidence="24">
    <location>
        <begin position="311"/>
        <end position="332"/>
    </location>
</feature>
<feature type="disulfide bond" evidence="22">
    <location>
        <begin position="1029"/>
        <end position="1038"/>
    </location>
</feature>
<dbReference type="SMART" id="SM00406">
    <property type="entry name" value="IGv"/>
    <property type="match status" value="1"/>
</dbReference>
<keyword evidence="8" id="KW-0430">Lectin</keyword>
<dbReference type="CDD" id="cd03517">
    <property type="entry name" value="Link_domain_CSPGs_modules_1_3"/>
    <property type="match status" value="1"/>
</dbReference>
<feature type="compositionally biased region" description="Polar residues" evidence="25">
    <location>
        <begin position="675"/>
        <end position="689"/>
    </location>
</feature>
<comment type="subcellular location">
    <subcellularLocation>
        <location evidence="1">Cell projection</location>
        <location evidence="1">Cilium</location>
        <location evidence="1">Photoreceptor outer segment</location>
    </subcellularLocation>
    <subcellularLocation>
        <location evidence="2">Secreted</location>
        <location evidence="2">Extracellular space</location>
        <location evidence="2">Extracellular matrix</location>
        <location evidence="2">Interphotoreceptor matrix</location>
    </subcellularLocation>
</comment>
<evidence type="ECO:0000256" key="6">
    <source>
        <dbReference type="ARBA" id="ARBA00022659"/>
    </source>
</evidence>
<keyword evidence="15" id="KW-0373">Hyaluronic acid</keyword>
<evidence type="ECO:0000259" key="27">
    <source>
        <dbReference type="PROSITE" id="PS50026"/>
    </source>
</evidence>
<dbReference type="Gene3D" id="2.60.40.10">
    <property type="entry name" value="Immunoglobulins"/>
    <property type="match status" value="1"/>
</dbReference>
<dbReference type="GO" id="GO:0005886">
    <property type="term" value="C:plasma membrane"/>
    <property type="evidence" value="ECO:0007669"/>
    <property type="project" value="UniProtKB-ARBA"/>
</dbReference>
<dbReference type="FunFam" id="3.10.100.10:FF:000011">
    <property type="entry name" value="Aggrecan core protein"/>
    <property type="match status" value="1"/>
</dbReference>
<dbReference type="GO" id="GO:0005540">
    <property type="term" value="F:hyaluronic acid binding"/>
    <property type="evidence" value="ECO:0007669"/>
    <property type="project" value="UniProtKB-KW"/>
</dbReference>
<dbReference type="SMART" id="SM00445">
    <property type="entry name" value="LINK"/>
    <property type="match status" value="2"/>
</dbReference>
<evidence type="ECO:0000256" key="25">
    <source>
        <dbReference type="SAM" id="MobiDB-lite"/>
    </source>
</evidence>
<dbReference type="InterPro" id="IPR016186">
    <property type="entry name" value="C-type_lectin-like/link_sf"/>
</dbReference>
<dbReference type="PROSITE" id="PS00010">
    <property type="entry name" value="ASX_HYDROXYL"/>
    <property type="match status" value="1"/>
</dbReference>
<dbReference type="PROSITE" id="PS50835">
    <property type="entry name" value="IG_LIKE"/>
    <property type="match status" value="1"/>
</dbReference>
<dbReference type="GO" id="GO:0005615">
    <property type="term" value="C:extracellular space"/>
    <property type="evidence" value="ECO:0007669"/>
    <property type="project" value="TreeGrafter"/>
</dbReference>
<dbReference type="InterPro" id="IPR013106">
    <property type="entry name" value="Ig_V-set"/>
</dbReference>
<evidence type="ECO:0000256" key="3">
    <source>
        <dbReference type="ARBA" id="ARBA00022525"/>
    </source>
</evidence>
<dbReference type="PROSITE" id="PS50026">
    <property type="entry name" value="EGF_3"/>
    <property type="match status" value="2"/>
</dbReference>
<dbReference type="PROSITE" id="PS50041">
    <property type="entry name" value="C_TYPE_LECTIN_2"/>
    <property type="match status" value="1"/>
</dbReference>
<keyword evidence="13" id="KW-0325">Glycoprotein</keyword>
<evidence type="ECO:0000256" key="21">
    <source>
        <dbReference type="ARBA" id="ARBA00044266"/>
    </source>
</evidence>
<evidence type="ECO:0000256" key="26">
    <source>
        <dbReference type="SAM" id="SignalP"/>
    </source>
</evidence>
<organism evidence="32 33">
    <name type="scientific">Electrophorus voltai</name>
    <dbReference type="NCBI Taxonomy" id="2609070"/>
    <lineage>
        <taxon>Eukaryota</taxon>
        <taxon>Metazoa</taxon>
        <taxon>Chordata</taxon>
        <taxon>Craniata</taxon>
        <taxon>Vertebrata</taxon>
        <taxon>Euteleostomi</taxon>
        <taxon>Actinopterygii</taxon>
        <taxon>Neopterygii</taxon>
        <taxon>Teleostei</taxon>
        <taxon>Ostariophysi</taxon>
        <taxon>Gymnotiformes</taxon>
        <taxon>Gymnotoidei</taxon>
        <taxon>Gymnotidae</taxon>
        <taxon>Electrophorus</taxon>
    </lineage>
</organism>
<dbReference type="CDD" id="cd00054">
    <property type="entry name" value="EGF_CA"/>
    <property type="match status" value="1"/>
</dbReference>
<dbReference type="InterPro" id="IPR001881">
    <property type="entry name" value="EGF-like_Ca-bd_dom"/>
</dbReference>
<dbReference type="PROSITE" id="PS01241">
    <property type="entry name" value="LINK_1"/>
    <property type="match status" value="2"/>
</dbReference>
<dbReference type="Gene3D" id="3.10.100.10">
    <property type="entry name" value="Mannose-Binding Protein A, subunit A"/>
    <property type="match status" value="3"/>
</dbReference>
<dbReference type="GO" id="GO:0030246">
    <property type="term" value="F:carbohydrate binding"/>
    <property type="evidence" value="ECO:0007669"/>
    <property type="project" value="UniProtKB-KW"/>
</dbReference>
<evidence type="ECO:0000256" key="16">
    <source>
        <dbReference type="ARBA" id="ARBA00023319"/>
    </source>
</evidence>
<dbReference type="PROSITE" id="PS50963">
    <property type="entry name" value="LINK_2"/>
    <property type="match status" value="2"/>
</dbReference>
<keyword evidence="33" id="KW-1185">Reference proteome</keyword>
<dbReference type="SUPFAM" id="SSF48726">
    <property type="entry name" value="Immunoglobulin"/>
    <property type="match status" value="1"/>
</dbReference>
<sequence length="1314" mass="145467">MEMLLDIKCIFWLIFLWSTVTHNESSNAIRVEKSSSVLGSLAQTVVLPCHFSTLRPSVPKPKPTLDTTTLKNASVTITPAPVDHLRIKWTKLEGDTESIVLVAQNGITKIGPNYKGRVSVPSHLEDVGDASLTMGNLRASDAGAYRCEVMHGIEDTQDVIPLDVFGVVFHYRVNANRYSLNFESAKQACKDAGAAIASVDQLLSAYEDGLDQCDAGWLADQTVRYPITKPRESCHGDKMGKPGIRTYGNRDPSETYDVYCYVGKLAGEVFYHPSSNKFTLQEAREECEQLGAVLASPGQMYAAWREGLDQCDFGWLSDGSARYPISVPRMQCGRGLLGVRTMYRFLNQTGYPLPTEKFGAFCFKGKEPTTRITDISPTSSTTMFLSVPSMGSTTPFSDYDMGVFGGQVQAVPDQPDFLNPTSMPPLPTMKSMPPGLDIIEGSGSENAGVSETPNQEMIVTATQEPFDIKQDQATLAIVYKEHMERSGVTAEVTTQMRGYVDKDMTTKGNGTAPQPPIQLIVVDVHDKKVSADDIVNLLEPGPLEQTSPFLPKNTTKSIQGKPVSIIEDTDGLPSSSGTTSPTLTFINGKHEVHLTLETTVAQEARGDQFETVSPEIEQKTETATLFDYEIEMFTSSAVDAKHSSTLKVSHETVTTLELPQILMTEFTIDKSSAYEITSESTRSSPTLQEDSGLHPTEDQEELPHHEGSADDVLPTPASYGPEVVVTDESEIPESERTSKPLDLEFSTQTPSHLSTVFTGHSTIEREKQPDSDDFEGSASAEEGSAQELYTKHLSSSPFTVSSPIFTTSSKMLDFVTEVPLSSPTVEKAKSTVISLTKEVKSGDETTETFSRESTLTTASVPSTFIQQMGVTEKTFTHSSVVSSESEGSTEDYMPPDQYQTMFTQRPGSIIITSISTKDRESKLDTTPEFDEVDDQRATPLSGEETIPKIPFHTTAIPFMIDSDGTPLIVEALPPHQEQVTTSEPETGTDYGYEVEGHKVEFSDLTLCTGIVCENGGTCYFNGKSNTCHCMPGFSGERCENDIDECRSNPCHNGATCIDGANSFTCVCLPSYSGDLCEQDTESCDFGWHKFQGYCYKYFHHRRTWDVAERECRLQGAHLTSVLSYEEQLFVNRLGHDYQWIGLNDKMFENDFYWTDGNPMQYENWRPGQPDSFFSNGEDCVVMIWHEGGQWNDVPCNYHLTFTCKKGTVACGQPPSVKDARIFGSVKPRYEINSLVRYHCKNGFIQRHIPTIRCRDDGHWDKPRVSCMNPSTYQETFSQYYQSNNDFNTKKPHSDAALQDWKRGKDCSETGRGST</sequence>
<feature type="domain" description="Sushi" evidence="30">
    <location>
        <begin position="1208"/>
        <end position="1268"/>
    </location>
</feature>
<dbReference type="GO" id="GO:0005509">
    <property type="term" value="F:calcium ion binding"/>
    <property type="evidence" value="ECO:0007669"/>
    <property type="project" value="InterPro"/>
</dbReference>
<dbReference type="InterPro" id="IPR018097">
    <property type="entry name" value="EGF_Ca-bd_CS"/>
</dbReference>
<evidence type="ECO:0000256" key="17">
    <source>
        <dbReference type="ARBA" id="ARBA00043896"/>
    </source>
</evidence>
<evidence type="ECO:0000256" key="7">
    <source>
        <dbReference type="ARBA" id="ARBA00022729"/>
    </source>
</evidence>
<gene>
    <name evidence="32" type="ORF">P4O66_006064</name>
</gene>
<dbReference type="Pfam" id="PF00008">
    <property type="entry name" value="EGF"/>
    <property type="match status" value="1"/>
</dbReference>
<keyword evidence="12 22" id="KW-1015">Disulfide bond</keyword>
<evidence type="ECO:0000256" key="13">
    <source>
        <dbReference type="ARBA" id="ARBA00023180"/>
    </source>
</evidence>
<proteinExistence type="predicted"/>
<feature type="disulfide bond" evidence="23">
    <location>
        <begin position="1239"/>
        <end position="1266"/>
    </location>
</feature>
<dbReference type="InterPro" id="IPR013032">
    <property type="entry name" value="EGF-like_CS"/>
</dbReference>
<dbReference type="PROSITE" id="PS50923">
    <property type="entry name" value="SUSHI"/>
    <property type="match status" value="1"/>
</dbReference>
<protein>
    <recommendedName>
        <fullName evidence="18">Versican core protein</fullName>
    </recommendedName>
    <alternativeName>
        <fullName evidence="19">Chondroitin sulfate proteoglycan core protein 2</fullName>
    </alternativeName>
    <alternativeName>
        <fullName evidence="20">Large fibroblast proteoglycan</fullName>
    </alternativeName>
    <alternativeName>
        <fullName evidence="21">PG-M</fullName>
    </alternativeName>
</protein>
<keyword evidence="5 22" id="KW-0245">EGF-like domain</keyword>
<reference evidence="32" key="1">
    <citation type="submission" date="2023-03" db="EMBL/GenBank/DDBJ databases">
        <title>Electrophorus voltai genome.</title>
        <authorList>
            <person name="Bian C."/>
        </authorList>
    </citation>
    <scope>NUCLEOTIDE SEQUENCE</scope>
    <source>
        <strain evidence="32">CB-2022</strain>
        <tissue evidence="32">Muscle</tissue>
    </source>
</reference>
<dbReference type="FunFam" id="2.10.25.10:FF:000472">
    <property type="entry name" value="Uncharacterized protein, isoform A"/>
    <property type="match status" value="1"/>
</dbReference>
<evidence type="ECO:0000313" key="32">
    <source>
        <dbReference type="EMBL" id="KAK1800882.1"/>
    </source>
</evidence>
<keyword evidence="4" id="KW-0272">Extracellular matrix</keyword>
<evidence type="ECO:0000256" key="11">
    <source>
        <dbReference type="ARBA" id="ARBA00022974"/>
    </source>
</evidence>
<keyword evidence="9" id="KW-0677">Repeat</keyword>
<dbReference type="CDD" id="cd00053">
    <property type="entry name" value="EGF"/>
    <property type="match status" value="1"/>
</dbReference>
<dbReference type="PROSITE" id="PS01186">
    <property type="entry name" value="EGF_2"/>
    <property type="match status" value="1"/>
</dbReference>
<dbReference type="PANTHER" id="PTHR22804:SF6">
    <property type="entry name" value="VERSICAN CORE PROTEIN"/>
    <property type="match status" value="1"/>
</dbReference>
<dbReference type="InterPro" id="IPR050691">
    <property type="entry name" value="Hyaluronan_bind_Proteoglycan"/>
</dbReference>
<feature type="domain" description="Ig-like" evidence="29">
    <location>
        <begin position="43"/>
        <end position="160"/>
    </location>
</feature>
<dbReference type="SMART" id="SM00181">
    <property type="entry name" value="EGF"/>
    <property type="match status" value="2"/>
</dbReference>
<dbReference type="GO" id="GO:0001750">
    <property type="term" value="C:photoreceptor outer segment"/>
    <property type="evidence" value="ECO:0007669"/>
    <property type="project" value="UniProtKB-SubCell"/>
</dbReference>
<evidence type="ECO:0000256" key="4">
    <source>
        <dbReference type="ARBA" id="ARBA00022530"/>
    </source>
</evidence>
<dbReference type="InterPro" id="IPR018378">
    <property type="entry name" value="C-type_lectin_CS"/>
</dbReference>
<evidence type="ECO:0000256" key="14">
    <source>
        <dbReference type="ARBA" id="ARBA00023273"/>
    </source>
</evidence>
<feature type="region of interest" description="Disordered" evidence="25">
    <location>
        <begin position="1290"/>
        <end position="1314"/>
    </location>
</feature>
<dbReference type="InterPro" id="IPR003599">
    <property type="entry name" value="Ig_sub"/>
</dbReference>
<dbReference type="PROSITE" id="PS01187">
    <property type="entry name" value="EGF_CA"/>
    <property type="match status" value="1"/>
</dbReference>
<dbReference type="GO" id="GO:1901222">
    <property type="term" value="P:regulation of non-canonical NF-kappaB signal transduction"/>
    <property type="evidence" value="ECO:0007669"/>
    <property type="project" value="UniProtKB-ARBA"/>
</dbReference>
<dbReference type="InterPro" id="IPR013783">
    <property type="entry name" value="Ig-like_fold"/>
</dbReference>
<dbReference type="GO" id="GO:0033165">
    <property type="term" value="C:interphotoreceptor matrix"/>
    <property type="evidence" value="ECO:0007669"/>
    <property type="project" value="UniProtKB-SubCell"/>
</dbReference>
<dbReference type="GO" id="GO:0060218">
    <property type="term" value="P:hematopoietic stem cell differentiation"/>
    <property type="evidence" value="ECO:0007669"/>
    <property type="project" value="UniProtKB-ARBA"/>
</dbReference>
<keyword evidence="14" id="KW-0966">Cell projection</keyword>
<evidence type="ECO:0000259" key="30">
    <source>
        <dbReference type="PROSITE" id="PS50923"/>
    </source>
</evidence>
<dbReference type="EMBL" id="JAROKS010000010">
    <property type="protein sequence ID" value="KAK1800882.1"/>
    <property type="molecule type" value="Genomic_DNA"/>
</dbReference>
<dbReference type="SUPFAM" id="SSF57535">
    <property type="entry name" value="Complement control module/SCR domain"/>
    <property type="match status" value="1"/>
</dbReference>
<dbReference type="PRINTS" id="PR01265">
    <property type="entry name" value="LINKMODULE"/>
</dbReference>
<evidence type="ECO:0000256" key="23">
    <source>
        <dbReference type="PROSITE-ProRule" id="PRU00302"/>
    </source>
</evidence>
<dbReference type="InterPro" id="IPR035976">
    <property type="entry name" value="Sushi/SCR/CCP_sf"/>
</dbReference>
<dbReference type="Gene3D" id="2.10.70.10">
    <property type="entry name" value="Complement Module, domain 1"/>
    <property type="match status" value="1"/>
</dbReference>
<feature type="signal peptide" evidence="26">
    <location>
        <begin position="1"/>
        <end position="22"/>
    </location>
</feature>
<feature type="disulfide bond" evidence="23">
    <location>
        <begin position="1210"/>
        <end position="1253"/>
    </location>
</feature>
<keyword evidence="10" id="KW-0106">Calcium</keyword>
<evidence type="ECO:0000313" key="33">
    <source>
        <dbReference type="Proteomes" id="UP001239994"/>
    </source>
</evidence>
<dbReference type="GO" id="GO:0002052">
    <property type="term" value="P:positive regulation of neuroblast proliferation"/>
    <property type="evidence" value="ECO:0007669"/>
    <property type="project" value="TreeGrafter"/>
</dbReference>
<evidence type="ECO:0000256" key="5">
    <source>
        <dbReference type="ARBA" id="ARBA00022536"/>
    </source>
</evidence>
<dbReference type="GO" id="GO:0001501">
    <property type="term" value="P:skeletal system development"/>
    <property type="evidence" value="ECO:0007669"/>
    <property type="project" value="TreeGrafter"/>
</dbReference>
<dbReference type="SUPFAM" id="SSF56436">
    <property type="entry name" value="C-type lectin-like"/>
    <property type="match status" value="3"/>
</dbReference>
<feature type="region of interest" description="Disordered" evidence="25">
    <location>
        <begin position="675"/>
        <end position="784"/>
    </location>
</feature>
<dbReference type="InterPro" id="IPR016187">
    <property type="entry name" value="CTDL_fold"/>
</dbReference>
<dbReference type="InterPro" id="IPR000436">
    <property type="entry name" value="Sushi_SCR_CCP_dom"/>
</dbReference>
<dbReference type="PROSITE" id="PS00022">
    <property type="entry name" value="EGF_1"/>
    <property type="match status" value="2"/>
</dbReference>
<dbReference type="InterPro" id="IPR036179">
    <property type="entry name" value="Ig-like_dom_sf"/>
</dbReference>
<feature type="domain" description="EGF-like" evidence="27">
    <location>
        <begin position="1041"/>
        <end position="1077"/>
    </location>
</feature>
<dbReference type="SMART" id="SM00034">
    <property type="entry name" value="CLECT"/>
    <property type="match status" value="1"/>
</dbReference>
<dbReference type="InterPro" id="IPR033987">
    <property type="entry name" value="CSPG_CTLD"/>
</dbReference>
<dbReference type="InterPro" id="IPR000742">
    <property type="entry name" value="EGF"/>
</dbReference>
<dbReference type="GO" id="GO:0045202">
    <property type="term" value="C:synapse"/>
    <property type="evidence" value="ECO:0007669"/>
    <property type="project" value="TreeGrafter"/>
</dbReference>
<comment type="function">
    <text evidence="17">May play a role in intercellular signaling and in connecting cells with the extracellular matrix. May take part in the regulation of cell motility, growth and differentiation. Binds hyaluronic acid.</text>
</comment>
<evidence type="ECO:0000256" key="20">
    <source>
        <dbReference type="ARBA" id="ARBA00044263"/>
    </source>
</evidence>
<dbReference type="FunFam" id="2.10.70.10:FF:000003">
    <property type="entry name" value="Versican core protein"/>
    <property type="match status" value="1"/>
</dbReference>
<dbReference type="SMART" id="SM00032">
    <property type="entry name" value="CCP"/>
    <property type="match status" value="1"/>
</dbReference>
<keyword evidence="3" id="KW-0964">Secreted</keyword>
<dbReference type="Proteomes" id="UP001239994">
    <property type="component" value="Unassembled WGS sequence"/>
</dbReference>
<feature type="compositionally biased region" description="Basic and acidic residues" evidence="25">
    <location>
        <begin position="733"/>
        <end position="742"/>
    </location>
</feature>
<name>A0AAD9E3E3_9TELE</name>
<dbReference type="GO" id="GO:0007417">
    <property type="term" value="P:central nervous system development"/>
    <property type="evidence" value="ECO:0007669"/>
    <property type="project" value="TreeGrafter"/>
</dbReference>
<dbReference type="CDD" id="cd03588">
    <property type="entry name" value="CLECT_CSPGs"/>
    <property type="match status" value="1"/>
</dbReference>
<dbReference type="Pfam" id="PF07686">
    <property type="entry name" value="V-set"/>
    <property type="match status" value="1"/>
</dbReference>
<dbReference type="PANTHER" id="PTHR22804">
    <property type="entry name" value="AGGRECAN/VERSICAN PROTEOGLYCAN"/>
    <property type="match status" value="1"/>
</dbReference>
<keyword evidence="6 23" id="KW-0768">Sushi</keyword>